<accession>X1I203</accession>
<dbReference type="AlphaFoldDB" id="X1I203"/>
<gene>
    <name evidence="1" type="ORF">S03H2_30980</name>
</gene>
<proteinExistence type="predicted"/>
<organism evidence="1">
    <name type="scientific">marine sediment metagenome</name>
    <dbReference type="NCBI Taxonomy" id="412755"/>
    <lineage>
        <taxon>unclassified sequences</taxon>
        <taxon>metagenomes</taxon>
        <taxon>ecological metagenomes</taxon>
    </lineage>
</organism>
<sequence length="32" mass="3390">MNQAINTCITGLNNIGQGFWGYAAGIFIQSSV</sequence>
<evidence type="ECO:0000313" key="1">
    <source>
        <dbReference type="EMBL" id="GAH60099.1"/>
    </source>
</evidence>
<name>X1I203_9ZZZZ</name>
<feature type="non-terminal residue" evidence="1">
    <location>
        <position position="32"/>
    </location>
</feature>
<protein>
    <submittedName>
        <fullName evidence="1">Uncharacterized protein</fullName>
    </submittedName>
</protein>
<comment type="caution">
    <text evidence="1">The sequence shown here is derived from an EMBL/GenBank/DDBJ whole genome shotgun (WGS) entry which is preliminary data.</text>
</comment>
<dbReference type="EMBL" id="BARU01018765">
    <property type="protein sequence ID" value="GAH60099.1"/>
    <property type="molecule type" value="Genomic_DNA"/>
</dbReference>
<reference evidence="1" key="1">
    <citation type="journal article" date="2014" name="Front. Microbiol.">
        <title>High frequency of phylogenetically diverse reductive dehalogenase-homologous genes in deep subseafloor sedimentary metagenomes.</title>
        <authorList>
            <person name="Kawai M."/>
            <person name="Futagami T."/>
            <person name="Toyoda A."/>
            <person name="Takaki Y."/>
            <person name="Nishi S."/>
            <person name="Hori S."/>
            <person name="Arai W."/>
            <person name="Tsubouchi T."/>
            <person name="Morono Y."/>
            <person name="Uchiyama I."/>
            <person name="Ito T."/>
            <person name="Fujiyama A."/>
            <person name="Inagaki F."/>
            <person name="Takami H."/>
        </authorList>
    </citation>
    <scope>NUCLEOTIDE SEQUENCE</scope>
    <source>
        <strain evidence="1">Expedition CK06-06</strain>
    </source>
</reference>